<feature type="coiled-coil region" evidence="1">
    <location>
        <begin position="192"/>
        <end position="219"/>
    </location>
</feature>
<protein>
    <submittedName>
        <fullName evidence="3">Uncharacterized protein</fullName>
    </submittedName>
</protein>
<feature type="region of interest" description="Disordered" evidence="2">
    <location>
        <begin position="1"/>
        <end position="94"/>
    </location>
</feature>
<name>A0A0G4KW20_VERLO</name>
<proteinExistence type="predicted"/>
<evidence type="ECO:0000313" key="4">
    <source>
        <dbReference type="Proteomes" id="UP000045706"/>
    </source>
</evidence>
<evidence type="ECO:0000256" key="1">
    <source>
        <dbReference type="SAM" id="Coils"/>
    </source>
</evidence>
<reference evidence="4" key="1">
    <citation type="submission" date="2015-05" db="EMBL/GenBank/DDBJ databases">
        <authorList>
            <person name="Fogelqvist Johan"/>
        </authorList>
    </citation>
    <scope>NUCLEOTIDE SEQUENCE [LARGE SCALE GENOMIC DNA]</scope>
</reference>
<evidence type="ECO:0000256" key="2">
    <source>
        <dbReference type="SAM" id="MobiDB-lite"/>
    </source>
</evidence>
<feature type="compositionally biased region" description="Low complexity" evidence="2">
    <location>
        <begin position="113"/>
        <end position="123"/>
    </location>
</feature>
<organism evidence="3 4">
    <name type="scientific">Verticillium longisporum</name>
    <name type="common">Verticillium dahliae var. longisporum</name>
    <dbReference type="NCBI Taxonomy" id="100787"/>
    <lineage>
        <taxon>Eukaryota</taxon>
        <taxon>Fungi</taxon>
        <taxon>Dikarya</taxon>
        <taxon>Ascomycota</taxon>
        <taxon>Pezizomycotina</taxon>
        <taxon>Sordariomycetes</taxon>
        <taxon>Hypocreomycetidae</taxon>
        <taxon>Glomerellales</taxon>
        <taxon>Plectosphaerellaceae</taxon>
        <taxon>Verticillium</taxon>
    </lineage>
</organism>
<dbReference type="AlphaFoldDB" id="A0A0G4KW20"/>
<gene>
    <name evidence="3" type="ORF">BN1723_010138</name>
</gene>
<keyword evidence="1" id="KW-0175">Coiled coil</keyword>
<evidence type="ECO:0000313" key="3">
    <source>
        <dbReference type="EMBL" id="CRK13866.1"/>
    </source>
</evidence>
<sequence>MKQHHDNDQPSVPSKVASPLERSYRRADSMAPPRDDHLDHSKNRKPGIQGSRNDNDDAGRNLEVAQVTVPNLPDDLLSGQAPPLPDRRVNRQQSQPFEGQNHVIAGAENAGQSSQSNIPSSSSERQTSGGFEGLLQDNNIGIKIRTQENLVAHIEFLTARTKLAEERQARAEHALEEGISSRIDLNEKLRKIENFPENLEETRKENEALKEQLRDALSHIFSLQPYRQDVTPEEVGRQYADLVNGISDWVAQFMSPWLDHHQESLEIILNGLRHRPGDAAMIKHALSKSADLVHATKYPDTDEDVVISLILRHLNDHIFQKTLYGIIPDQIRLLQAIERAMQATEPKRDLFATRTWIAEAYTALINMDEFRSKRQKRETEIAEDLATLLGIFCSRDQTDDFRTEFIQQCVRPAMNLYEKILISTHIFYLDPIPYVAWVHGSKGDVELSSSFWEHVAEHKLECKDVLQNRKKIDLRKLSPEPTKRELCQNLEVHMLIAWGSIEKRIKFRGGDQTLISAIWEVNKRESRAGYRWA</sequence>
<accession>A0A0G4KW20</accession>
<dbReference type="EMBL" id="CVQI01004447">
    <property type="protein sequence ID" value="CRK13866.1"/>
    <property type="molecule type" value="Genomic_DNA"/>
</dbReference>
<dbReference type="Proteomes" id="UP000045706">
    <property type="component" value="Unassembled WGS sequence"/>
</dbReference>
<feature type="region of interest" description="Disordered" evidence="2">
    <location>
        <begin position="109"/>
        <end position="132"/>
    </location>
</feature>
<feature type="compositionally biased region" description="Basic and acidic residues" evidence="2">
    <location>
        <begin position="22"/>
        <end position="41"/>
    </location>
</feature>